<organism evidence="1 2">
    <name type="scientific">Anaerococcus octavius</name>
    <dbReference type="NCBI Taxonomy" id="54007"/>
    <lineage>
        <taxon>Bacteria</taxon>
        <taxon>Bacillati</taxon>
        <taxon>Bacillota</taxon>
        <taxon>Tissierellia</taxon>
        <taxon>Tissierellales</taxon>
        <taxon>Peptoniphilaceae</taxon>
        <taxon>Anaerococcus</taxon>
    </lineage>
</organism>
<gene>
    <name evidence="1" type="ORF">CYJ34_08430</name>
</gene>
<dbReference type="Proteomes" id="UP000234335">
    <property type="component" value="Unassembled WGS sequence"/>
</dbReference>
<accession>A0A2I1M4Z9</accession>
<proteinExistence type="predicted"/>
<dbReference type="RefSeq" id="WP_101540841.1">
    <property type="nucleotide sequence ID" value="NZ_CALTZC010000030.1"/>
</dbReference>
<protein>
    <recommendedName>
        <fullName evidence="3">FeS cluster biogenesis domain-containing protein</fullName>
    </recommendedName>
</protein>
<dbReference type="AlphaFoldDB" id="A0A2I1M4Z9"/>
<evidence type="ECO:0000313" key="1">
    <source>
        <dbReference type="EMBL" id="PKZ15189.1"/>
    </source>
</evidence>
<name>A0A2I1M4Z9_9FIRM</name>
<keyword evidence="2" id="KW-1185">Reference proteome</keyword>
<comment type="caution">
    <text evidence="1">The sequence shown here is derived from an EMBL/GenBank/DDBJ whole genome shotgun (WGS) entry which is preliminary data.</text>
</comment>
<dbReference type="EMBL" id="PKGS01000008">
    <property type="protein sequence ID" value="PKZ15189.1"/>
    <property type="molecule type" value="Genomic_DNA"/>
</dbReference>
<reference evidence="1 2" key="1">
    <citation type="submission" date="2017-12" db="EMBL/GenBank/DDBJ databases">
        <title>Phylogenetic diversity of female urinary microbiome.</title>
        <authorList>
            <person name="Thomas-White K."/>
            <person name="Wolfe A.J."/>
        </authorList>
    </citation>
    <scope>NUCLEOTIDE SEQUENCE [LARGE SCALE GENOMIC DNA]</scope>
    <source>
        <strain evidence="1 2">UMB0119</strain>
    </source>
</reference>
<evidence type="ECO:0008006" key="3">
    <source>
        <dbReference type="Google" id="ProtNLM"/>
    </source>
</evidence>
<sequence length="103" mass="11957">MRFIYTKKAEDYIKKNNIEKIFIREDIERGMGCCDLGSINLKISQKVTKEDNLKKESSDLVTTYYDPKLESLLTNYPQVEISVFGIGNKKRFYTATEFSPLNS</sequence>
<evidence type="ECO:0000313" key="2">
    <source>
        <dbReference type="Proteomes" id="UP000234335"/>
    </source>
</evidence>